<gene>
    <name evidence="2" type="ORF">J9309_05380</name>
</gene>
<name>A0ABX7XFL1_9FLAO</name>
<organism evidence="2 3">
    <name type="scientific">Faecalibacter bovis</name>
    <dbReference type="NCBI Taxonomy" id="2898187"/>
    <lineage>
        <taxon>Bacteria</taxon>
        <taxon>Pseudomonadati</taxon>
        <taxon>Bacteroidota</taxon>
        <taxon>Flavobacteriia</taxon>
        <taxon>Flavobacteriales</taxon>
        <taxon>Weeksellaceae</taxon>
        <taxon>Faecalibacter</taxon>
    </lineage>
</organism>
<feature type="coiled-coil region" evidence="1">
    <location>
        <begin position="34"/>
        <end position="61"/>
    </location>
</feature>
<protein>
    <submittedName>
        <fullName evidence="2">Uncharacterized protein</fullName>
    </submittedName>
</protein>
<keyword evidence="1" id="KW-0175">Coiled coil</keyword>
<reference evidence="3" key="2">
    <citation type="submission" date="2021-04" db="EMBL/GenBank/DDBJ databases">
        <title>Taxonomy of Flavobacteriaceae bacterium ZY171143.</title>
        <authorList>
            <person name="Li F."/>
        </authorList>
    </citation>
    <scope>NUCLEOTIDE SEQUENCE [LARGE SCALE GENOMIC DNA]</scope>
    <source>
        <strain evidence="3">ZY171143</strain>
    </source>
</reference>
<evidence type="ECO:0000313" key="3">
    <source>
        <dbReference type="Proteomes" id="UP000672011"/>
    </source>
</evidence>
<sequence length="68" mass="8146">MKYLCLLLLGILFINCKQKMNKDEHLQAILIYKVEELNHVNDSLQRELKYLQDNLEVCKSSYLEELKM</sequence>
<evidence type="ECO:0000256" key="1">
    <source>
        <dbReference type="SAM" id="Coils"/>
    </source>
</evidence>
<reference evidence="2 3" key="1">
    <citation type="journal article" date="2021" name="Int. J. Syst. Evol. Microbiol.">
        <title>Faecalibacter bovis sp. nov., isolated from cow faeces.</title>
        <authorList>
            <person name="Li F."/>
            <person name="Zhao W."/>
            <person name="Hong Q."/>
            <person name="Shao Q."/>
            <person name="Song J."/>
            <person name="Yang S."/>
        </authorList>
    </citation>
    <scope>NUCLEOTIDE SEQUENCE [LARGE SCALE GENOMIC DNA]</scope>
    <source>
        <strain evidence="2 3">ZY171143</strain>
    </source>
</reference>
<accession>A0ABX7XFL1</accession>
<proteinExistence type="predicted"/>
<dbReference type="Proteomes" id="UP000672011">
    <property type="component" value="Chromosome"/>
</dbReference>
<dbReference type="RefSeq" id="WP_230477507.1">
    <property type="nucleotide sequence ID" value="NZ_CP072842.1"/>
</dbReference>
<keyword evidence="3" id="KW-1185">Reference proteome</keyword>
<evidence type="ECO:0000313" key="2">
    <source>
        <dbReference type="EMBL" id="QTV06747.1"/>
    </source>
</evidence>
<dbReference type="EMBL" id="CP072842">
    <property type="protein sequence ID" value="QTV06747.1"/>
    <property type="molecule type" value="Genomic_DNA"/>
</dbReference>